<dbReference type="Gene3D" id="3.60.10.10">
    <property type="entry name" value="Endonuclease/exonuclease/phosphatase"/>
    <property type="match status" value="1"/>
</dbReference>
<dbReference type="SUPFAM" id="SSF56219">
    <property type="entry name" value="DNase I-like"/>
    <property type="match status" value="1"/>
</dbReference>
<feature type="compositionally biased region" description="Basic and acidic residues" evidence="1">
    <location>
        <begin position="299"/>
        <end position="314"/>
    </location>
</feature>
<dbReference type="InterPro" id="IPR036691">
    <property type="entry name" value="Endo/exonu/phosph_ase_sf"/>
</dbReference>
<protein>
    <submittedName>
        <fullName evidence="2">Uncharacterized protein</fullName>
    </submittedName>
</protein>
<dbReference type="AlphaFoldDB" id="A0A438FLU4"/>
<gene>
    <name evidence="2" type="ORF">CK203_051354</name>
</gene>
<comment type="caution">
    <text evidence="2">The sequence shown here is derived from an EMBL/GenBank/DDBJ whole genome shotgun (WGS) entry which is preliminary data.</text>
</comment>
<organism evidence="2 3">
    <name type="scientific">Vitis vinifera</name>
    <name type="common">Grape</name>
    <dbReference type="NCBI Taxonomy" id="29760"/>
    <lineage>
        <taxon>Eukaryota</taxon>
        <taxon>Viridiplantae</taxon>
        <taxon>Streptophyta</taxon>
        <taxon>Embryophyta</taxon>
        <taxon>Tracheophyta</taxon>
        <taxon>Spermatophyta</taxon>
        <taxon>Magnoliopsida</taxon>
        <taxon>eudicotyledons</taxon>
        <taxon>Gunneridae</taxon>
        <taxon>Pentapetalae</taxon>
        <taxon>rosids</taxon>
        <taxon>Vitales</taxon>
        <taxon>Vitaceae</taxon>
        <taxon>Viteae</taxon>
        <taxon>Vitis</taxon>
    </lineage>
</organism>
<evidence type="ECO:0000313" key="3">
    <source>
        <dbReference type="Proteomes" id="UP000288805"/>
    </source>
</evidence>
<proteinExistence type="predicted"/>
<dbReference type="Proteomes" id="UP000288805">
    <property type="component" value="Unassembled WGS sequence"/>
</dbReference>
<reference evidence="2 3" key="1">
    <citation type="journal article" date="2018" name="PLoS Genet.">
        <title>Population sequencing reveals clonal diversity and ancestral inbreeding in the grapevine cultivar Chardonnay.</title>
        <authorList>
            <person name="Roach M.J."/>
            <person name="Johnson D.L."/>
            <person name="Bohlmann J."/>
            <person name="van Vuuren H.J."/>
            <person name="Jones S.J."/>
            <person name="Pretorius I.S."/>
            <person name="Schmidt S.A."/>
            <person name="Borneman A.R."/>
        </authorList>
    </citation>
    <scope>NUCLEOTIDE SEQUENCE [LARGE SCALE GENOMIC DNA]</scope>
    <source>
        <strain evidence="3">cv. Chardonnay</strain>
        <tissue evidence="2">Leaf</tissue>
    </source>
</reference>
<evidence type="ECO:0000313" key="2">
    <source>
        <dbReference type="EMBL" id="RVW60985.1"/>
    </source>
</evidence>
<dbReference type="PANTHER" id="PTHR34427:SF5">
    <property type="entry name" value="DUF4283 DOMAIN-CONTAINING PROTEIN"/>
    <property type="match status" value="1"/>
</dbReference>
<name>A0A438FLU4_VITVI</name>
<feature type="region of interest" description="Disordered" evidence="1">
    <location>
        <begin position="299"/>
        <end position="353"/>
    </location>
</feature>
<accession>A0A438FLU4</accession>
<dbReference type="PANTHER" id="PTHR34427">
    <property type="entry name" value="DUF4283 DOMAIN PROTEIN"/>
    <property type="match status" value="1"/>
</dbReference>
<dbReference type="EMBL" id="QGNW01000844">
    <property type="protein sequence ID" value="RVW60985.1"/>
    <property type="molecule type" value="Genomic_DNA"/>
</dbReference>
<sequence length="843" mass="96921">MLKKKIQVLIVEKKGGVSSWVRLGIGQPRVFLEGLNLCIKDEKEARWGREWKEQGRMYSMTRGINRAGGFIRLGVSDLERKRFCIFIPRGRRDKRGWMTMAEKLNQMVGFLGRKSENQEGKAVEKLLWEDHSSGGEDELEKLGQLWAKSWDLKGSLGLAKLEQERALLELKIWKRLDVLSPLGIAAMEGIQVGLEHWSPRSGCWAEEEERKEVWVRIVGLPISLWSPEILKRVGDECGGFITADEQTKTMGELQWARILVRSRGEFRPSILEFEVEEEVYAVSLWWECRPVLRRNHRQEVGHHSSEVRGEEASRAEAASDEGVGEREARDSEPCLASSNPPEPEPFVARESEDMRKLQGVARLSETDKALEEESMSFTIILGDLDEEVRADNTMWLTVYEACNERINGCKELGVIKSSSDKGRGMDGVGDTYDAQIERSEPEGKWEESGLAKFSQFLGFPTEGLEKEILNFLTKIKKRREKIHSKELLEKSKFERELKRLEYSINYEGRIKQKGSAQGKGRQKFNLCQNSIARSLGSGRFLDWKAVNAEGASGGILICWDRRSLDIPDWEEVERDALWEEFGAIRGLWEDPWCLGGDFNITLFPRERSSQRRISSAMRKFAEIVDDLGLVDLPLHGGEFTWNGGQNNQAWARLDSGGGIRRGPTPFRFENMWLKVEGFKDLVHSWWQGIEVRGSASYKLATKMKEIKQKLKVWNREVFGKAGVQQILSLAAGGILDRKESERILTVEETELKKEAKENYRKWVIMEETHWRQLSREIWLKEGDRNTGFFHRMASDHRRNNSLERIKINGEWLLEEQEIREGIANAFQNLLSEDMGWKADIGRL</sequence>
<evidence type="ECO:0000256" key="1">
    <source>
        <dbReference type="SAM" id="MobiDB-lite"/>
    </source>
</evidence>
<feature type="compositionally biased region" description="Basic and acidic residues" evidence="1">
    <location>
        <begin position="323"/>
        <end position="332"/>
    </location>
</feature>